<reference evidence="2" key="1">
    <citation type="journal article" date="2023" name="G3 (Bethesda)">
        <title>A reference genome for the long-term kleptoplast-retaining sea slug Elysia crispata morphotype clarki.</title>
        <authorList>
            <person name="Eastman K.E."/>
            <person name="Pendleton A.L."/>
            <person name="Shaikh M.A."/>
            <person name="Suttiyut T."/>
            <person name="Ogas R."/>
            <person name="Tomko P."/>
            <person name="Gavelis G."/>
            <person name="Widhalm J.R."/>
            <person name="Wisecaver J.H."/>
        </authorList>
    </citation>
    <scope>NUCLEOTIDE SEQUENCE</scope>
    <source>
        <strain evidence="2">ECLA1</strain>
    </source>
</reference>
<keyword evidence="1" id="KW-0812">Transmembrane</keyword>
<accession>A0AAE1CR32</accession>
<name>A0AAE1CR32_9GAST</name>
<sequence>MGWVGDGSRPEVFRDRCRRTPVNISESLTRMEQLPVTLRKFQPRIAEATVLLLWGFTIGFCLPLLAALLSIISLVGREVIVGPV</sequence>
<gene>
    <name evidence="2" type="ORF">RRG08_044003</name>
</gene>
<dbReference type="AlphaFoldDB" id="A0AAE1CR32"/>
<keyword evidence="3" id="KW-1185">Reference proteome</keyword>
<evidence type="ECO:0000313" key="2">
    <source>
        <dbReference type="EMBL" id="KAK3729488.1"/>
    </source>
</evidence>
<evidence type="ECO:0000313" key="3">
    <source>
        <dbReference type="Proteomes" id="UP001283361"/>
    </source>
</evidence>
<protein>
    <submittedName>
        <fullName evidence="2">Uncharacterized protein</fullName>
    </submittedName>
</protein>
<feature type="transmembrane region" description="Helical" evidence="1">
    <location>
        <begin position="48"/>
        <end position="75"/>
    </location>
</feature>
<comment type="caution">
    <text evidence="2">The sequence shown here is derived from an EMBL/GenBank/DDBJ whole genome shotgun (WGS) entry which is preliminary data.</text>
</comment>
<keyword evidence="1" id="KW-1133">Transmembrane helix</keyword>
<dbReference type="Proteomes" id="UP001283361">
    <property type="component" value="Unassembled WGS sequence"/>
</dbReference>
<evidence type="ECO:0000256" key="1">
    <source>
        <dbReference type="SAM" id="Phobius"/>
    </source>
</evidence>
<proteinExistence type="predicted"/>
<organism evidence="2 3">
    <name type="scientific">Elysia crispata</name>
    <name type="common">lettuce slug</name>
    <dbReference type="NCBI Taxonomy" id="231223"/>
    <lineage>
        <taxon>Eukaryota</taxon>
        <taxon>Metazoa</taxon>
        <taxon>Spiralia</taxon>
        <taxon>Lophotrochozoa</taxon>
        <taxon>Mollusca</taxon>
        <taxon>Gastropoda</taxon>
        <taxon>Heterobranchia</taxon>
        <taxon>Euthyneura</taxon>
        <taxon>Panpulmonata</taxon>
        <taxon>Sacoglossa</taxon>
        <taxon>Placobranchoidea</taxon>
        <taxon>Plakobranchidae</taxon>
        <taxon>Elysia</taxon>
    </lineage>
</organism>
<keyword evidence="1" id="KW-0472">Membrane</keyword>
<dbReference type="EMBL" id="JAWDGP010007140">
    <property type="protein sequence ID" value="KAK3729488.1"/>
    <property type="molecule type" value="Genomic_DNA"/>
</dbReference>